<dbReference type="InterPro" id="IPR036960">
    <property type="entry name" value="T-box_sf"/>
</dbReference>
<dbReference type="AlphaFoldDB" id="A0AAE0SCL0"/>
<keyword evidence="3 6" id="KW-0238">DNA-binding</keyword>
<evidence type="ECO:0000256" key="2">
    <source>
        <dbReference type="ARBA" id="ARBA00023015"/>
    </source>
</evidence>
<organism evidence="9 10">
    <name type="scientific">Potamilus streckersoni</name>
    <dbReference type="NCBI Taxonomy" id="2493646"/>
    <lineage>
        <taxon>Eukaryota</taxon>
        <taxon>Metazoa</taxon>
        <taxon>Spiralia</taxon>
        <taxon>Lophotrochozoa</taxon>
        <taxon>Mollusca</taxon>
        <taxon>Bivalvia</taxon>
        <taxon>Autobranchia</taxon>
        <taxon>Heteroconchia</taxon>
        <taxon>Palaeoheterodonta</taxon>
        <taxon>Unionida</taxon>
        <taxon>Unionoidea</taxon>
        <taxon>Unionidae</taxon>
        <taxon>Ambleminae</taxon>
        <taxon>Lampsilini</taxon>
        <taxon>Potamilus</taxon>
    </lineage>
</organism>
<proteinExistence type="predicted"/>
<sequence>MIFPGSNPDISQMAYNPFLFPRPSDYAGMSSLLGQSGPYIPGFAALPTGSLLPKLQQTVARSSPLTPADLLAHHYPRPIRSLEPPEQDVQDDPKVELDGKELWEKFHEIGTEMVITKSGRRMFPPFKVRVSGLDKRAKYILLMDIVAVDDCRYKFHNSRWMVAGKADPEMPKRMYIHPDSPSTGEQWMQKVATFHKLKLSNNMSDKHGFTILNSMHKYQPRFHLVRANDILKLPYSPFRTYIFKETDFIAVTAYQNEKITQLKIDHNPFAKGFRDTGSGKREKKRQILITQQPQQPCNASSSEQHTIARQDDVQTDDDDNENEEVCVVDTDDKPCSSNDSYSNLLRESVARQQVEKSVETDEDHAISSPNVSESEDEQREEETRQKPTPETVFPRSITPDRNSSPSPVFQRAKNGNNRFEDNTDGHNSPVTSSRDKSPSPFGRDERSFERNRKSPMSPVPGRSYISKEHTSPPNVTVVQPSVTHPMFPYFYPSPSMYASATSALPYSMLLNAGNSSLAHGLTYLPSSAADLSHHALSLAQFQFPSHHLYHNISPTLNSNSAISFSQMTSGSHLGPMFNSRSSPRYSPYSLPLTKTTMATSTSPISKSGHYVGAHSNSSPILSSSGIGSLSRSSPIRERSPVLHMSPSTNRNSELKSIERMLSGLERKREVGPDSTGAIVEH</sequence>
<reference evidence="9" key="3">
    <citation type="submission" date="2023-05" db="EMBL/GenBank/DDBJ databases">
        <authorList>
            <person name="Smith C.H."/>
        </authorList>
    </citation>
    <scope>NUCLEOTIDE SEQUENCE</scope>
    <source>
        <strain evidence="9">CHS0354</strain>
        <tissue evidence="9">Mantle</tissue>
    </source>
</reference>
<comment type="caution">
    <text evidence="6">Lacks conserved residue(s) required for the propagation of feature annotation.</text>
</comment>
<dbReference type="FunFam" id="2.60.40.820:FF:000003">
    <property type="entry name" value="T-box transcription factor TBX3"/>
    <property type="match status" value="1"/>
</dbReference>
<dbReference type="PROSITE" id="PS01264">
    <property type="entry name" value="TBOX_2"/>
    <property type="match status" value="1"/>
</dbReference>
<dbReference type="PROSITE" id="PS01283">
    <property type="entry name" value="TBOX_1"/>
    <property type="match status" value="1"/>
</dbReference>
<feature type="compositionally biased region" description="Polar residues" evidence="7">
    <location>
        <begin position="335"/>
        <end position="345"/>
    </location>
</feature>
<feature type="compositionally biased region" description="Basic and acidic residues" evidence="7">
    <location>
        <begin position="353"/>
        <end position="365"/>
    </location>
</feature>
<reference evidence="9" key="2">
    <citation type="journal article" date="2021" name="Genome Biol. Evol.">
        <title>Developing a high-quality reference genome for a parasitic bivalve with doubly uniparental inheritance (Bivalvia: Unionida).</title>
        <authorList>
            <person name="Smith C.H."/>
        </authorList>
    </citation>
    <scope>NUCLEOTIDE SEQUENCE</scope>
    <source>
        <strain evidence="9">CHS0354</strain>
        <tissue evidence="9">Mantle</tissue>
    </source>
</reference>
<feature type="compositionally biased region" description="Basic and acidic residues" evidence="7">
    <location>
        <begin position="433"/>
        <end position="452"/>
    </location>
</feature>
<feature type="compositionally biased region" description="Low complexity" evidence="7">
    <location>
        <begin position="620"/>
        <end position="633"/>
    </location>
</feature>
<evidence type="ECO:0000313" key="10">
    <source>
        <dbReference type="Proteomes" id="UP001195483"/>
    </source>
</evidence>
<dbReference type="GO" id="GO:0000785">
    <property type="term" value="C:chromatin"/>
    <property type="evidence" value="ECO:0007669"/>
    <property type="project" value="TreeGrafter"/>
</dbReference>
<evidence type="ECO:0000256" key="5">
    <source>
        <dbReference type="ARBA" id="ARBA00023242"/>
    </source>
</evidence>
<dbReference type="GO" id="GO:0000981">
    <property type="term" value="F:DNA-binding transcription factor activity, RNA polymerase II-specific"/>
    <property type="evidence" value="ECO:0007669"/>
    <property type="project" value="TreeGrafter"/>
</dbReference>
<dbReference type="InterPro" id="IPR001699">
    <property type="entry name" value="TF_T-box"/>
</dbReference>
<dbReference type="CDD" id="cd20188">
    <property type="entry name" value="T-box_TBX2_3-like"/>
    <property type="match status" value="1"/>
</dbReference>
<dbReference type="GO" id="GO:0001708">
    <property type="term" value="P:cell fate specification"/>
    <property type="evidence" value="ECO:0007669"/>
    <property type="project" value="TreeGrafter"/>
</dbReference>
<comment type="subcellular location">
    <subcellularLocation>
        <location evidence="1 6">Nucleus</location>
    </subcellularLocation>
</comment>
<gene>
    <name evidence="9" type="ORF">CHS0354_035993</name>
</gene>
<dbReference type="InterPro" id="IPR008967">
    <property type="entry name" value="p53-like_TF_DNA-bd_sf"/>
</dbReference>
<dbReference type="PRINTS" id="PR00937">
    <property type="entry name" value="TBOX"/>
</dbReference>
<feature type="compositionally biased region" description="Acidic residues" evidence="7">
    <location>
        <begin position="313"/>
        <end position="326"/>
    </location>
</feature>
<keyword evidence="5 6" id="KW-0539">Nucleus</keyword>
<keyword evidence="2" id="KW-0805">Transcription regulation</keyword>
<accession>A0AAE0SCL0</accession>
<keyword evidence="10" id="KW-1185">Reference proteome</keyword>
<dbReference type="InterPro" id="IPR018186">
    <property type="entry name" value="TF_T-box_CS"/>
</dbReference>
<feature type="compositionally biased region" description="Polar residues" evidence="7">
    <location>
        <begin position="290"/>
        <end position="305"/>
    </location>
</feature>
<dbReference type="Gene3D" id="2.60.40.820">
    <property type="entry name" value="Transcription factor, T-box"/>
    <property type="match status" value="1"/>
</dbReference>
<dbReference type="PANTHER" id="PTHR11267">
    <property type="entry name" value="T-BOX PROTEIN-RELATED"/>
    <property type="match status" value="1"/>
</dbReference>
<feature type="region of interest" description="Disordered" evidence="7">
    <location>
        <begin position="290"/>
        <end position="474"/>
    </location>
</feature>
<evidence type="ECO:0000256" key="1">
    <source>
        <dbReference type="ARBA" id="ARBA00004123"/>
    </source>
</evidence>
<evidence type="ECO:0000256" key="4">
    <source>
        <dbReference type="ARBA" id="ARBA00023163"/>
    </source>
</evidence>
<reference evidence="9" key="1">
    <citation type="journal article" date="2021" name="Genome Biol. Evol.">
        <title>A High-Quality Reference Genome for a Parasitic Bivalve with Doubly Uniparental Inheritance (Bivalvia: Unionida).</title>
        <authorList>
            <person name="Smith C.H."/>
        </authorList>
    </citation>
    <scope>NUCLEOTIDE SEQUENCE</scope>
    <source>
        <strain evidence="9">CHS0354</strain>
    </source>
</reference>
<protein>
    <recommendedName>
        <fullName evidence="8">T-box domain-containing protein</fullName>
    </recommendedName>
</protein>
<feature type="compositionally biased region" description="Polar residues" evidence="7">
    <location>
        <begin position="399"/>
        <end position="417"/>
    </location>
</feature>
<dbReference type="Pfam" id="PF00907">
    <property type="entry name" value="T-box"/>
    <property type="match status" value="1"/>
</dbReference>
<evidence type="ECO:0000313" key="9">
    <source>
        <dbReference type="EMBL" id="KAK3588850.1"/>
    </source>
</evidence>
<name>A0AAE0SCL0_9BIVA</name>
<dbReference type="GO" id="GO:0000978">
    <property type="term" value="F:RNA polymerase II cis-regulatory region sequence-specific DNA binding"/>
    <property type="evidence" value="ECO:0007669"/>
    <property type="project" value="InterPro"/>
</dbReference>
<dbReference type="EMBL" id="JAEAOA010002101">
    <property type="protein sequence ID" value="KAK3588850.1"/>
    <property type="molecule type" value="Genomic_DNA"/>
</dbReference>
<dbReference type="SMART" id="SM00425">
    <property type="entry name" value="TBOX"/>
    <property type="match status" value="1"/>
</dbReference>
<dbReference type="GO" id="GO:0045893">
    <property type="term" value="P:positive regulation of DNA-templated transcription"/>
    <property type="evidence" value="ECO:0007669"/>
    <property type="project" value="InterPro"/>
</dbReference>
<dbReference type="SUPFAM" id="SSF49417">
    <property type="entry name" value="p53-like transcription factors"/>
    <property type="match status" value="1"/>
</dbReference>
<dbReference type="Proteomes" id="UP001195483">
    <property type="component" value="Unassembled WGS sequence"/>
</dbReference>
<feature type="region of interest" description="Disordered" evidence="7">
    <location>
        <begin position="620"/>
        <end position="652"/>
    </location>
</feature>
<keyword evidence="4" id="KW-0804">Transcription</keyword>
<dbReference type="GO" id="GO:0005634">
    <property type="term" value="C:nucleus"/>
    <property type="evidence" value="ECO:0007669"/>
    <property type="project" value="UniProtKB-SubCell"/>
</dbReference>
<evidence type="ECO:0000256" key="6">
    <source>
        <dbReference type="PROSITE-ProRule" id="PRU00201"/>
    </source>
</evidence>
<feature type="domain" description="T-box" evidence="8">
    <location>
        <begin position="97"/>
        <end position="275"/>
    </location>
</feature>
<dbReference type="PROSITE" id="PS50252">
    <property type="entry name" value="TBOX_3"/>
    <property type="match status" value="1"/>
</dbReference>
<dbReference type="InterPro" id="IPR046360">
    <property type="entry name" value="T-box_DNA-bd"/>
</dbReference>
<evidence type="ECO:0000256" key="7">
    <source>
        <dbReference type="SAM" id="MobiDB-lite"/>
    </source>
</evidence>
<evidence type="ECO:0000256" key="3">
    <source>
        <dbReference type="ARBA" id="ARBA00023125"/>
    </source>
</evidence>
<evidence type="ECO:0000259" key="8">
    <source>
        <dbReference type="PROSITE" id="PS50252"/>
    </source>
</evidence>
<comment type="caution">
    <text evidence="9">The sequence shown here is derived from an EMBL/GenBank/DDBJ whole genome shotgun (WGS) entry which is preliminary data.</text>
</comment>
<dbReference type="PANTHER" id="PTHR11267:SF181">
    <property type="entry name" value="OPTOMOTOR-BLIND PROTEIN"/>
    <property type="match status" value="1"/>
</dbReference>